<dbReference type="InterPro" id="IPR003673">
    <property type="entry name" value="CoA-Trfase_fam_III"/>
</dbReference>
<keyword evidence="2" id="KW-0808">Transferase</keyword>
<dbReference type="Proteomes" id="UP000320095">
    <property type="component" value="Unassembled WGS sequence"/>
</dbReference>
<keyword evidence="3" id="KW-1185">Reference proteome</keyword>
<dbReference type="Pfam" id="PF02515">
    <property type="entry name" value="CoA_transf_3"/>
    <property type="match status" value="1"/>
</dbReference>
<dbReference type="Gene3D" id="3.40.50.10540">
    <property type="entry name" value="Crotonobetainyl-coa:carnitine coa-transferase, domain 1"/>
    <property type="match status" value="1"/>
</dbReference>
<feature type="region of interest" description="Disordered" evidence="1">
    <location>
        <begin position="332"/>
        <end position="361"/>
    </location>
</feature>
<dbReference type="InterPro" id="IPR050509">
    <property type="entry name" value="CoA-transferase_III"/>
</dbReference>
<dbReference type="OrthoDB" id="9797653at2"/>
<dbReference type="Gene3D" id="3.30.1540.10">
    <property type="entry name" value="formyl-coa transferase, domain 3"/>
    <property type="match status" value="1"/>
</dbReference>
<dbReference type="GO" id="GO:0016740">
    <property type="term" value="F:transferase activity"/>
    <property type="evidence" value="ECO:0007669"/>
    <property type="project" value="UniProtKB-KW"/>
</dbReference>
<gene>
    <name evidence="2" type="ORF">EAH80_19110</name>
</gene>
<evidence type="ECO:0000256" key="1">
    <source>
        <dbReference type="SAM" id="MobiDB-lite"/>
    </source>
</evidence>
<dbReference type="InterPro" id="IPR044855">
    <property type="entry name" value="CoA-Trfase_III_dom3_sf"/>
</dbReference>
<accession>A0A502E783</accession>
<evidence type="ECO:0000313" key="2">
    <source>
        <dbReference type="EMBL" id="TPG32396.1"/>
    </source>
</evidence>
<proteinExistence type="predicted"/>
<comment type="caution">
    <text evidence="2">The sequence shown here is derived from an EMBL/GenBank/DDBJ whole genome shotgun (WGS) entry which is preliminary data.</text>
</comment>
<name>A0A502E783_9MYCO</name>
<organism evidence="2 3">
    <name type="scientific">Mycolicibacterium hodleri</name>
    <dbReference type="NCBI Taxonomy" id="49897"/>
    <lineage>
        <taxon>Bacteria</taxon>
        <taxon>Bacillati</taxon>
        <taxon>Actinomycetota</taxon>
        <taxon>Actinomycetes</taxon>
        <taxon>Mycobacteriales</taxon>
        <taxon>Mycobacteriaceae</taxon>
        <taxon>Mycolicibacterium</taxon>
    </lineage>
</organism>
<reference evidence="2 3" key="1">
    <citation type="journal article" date="2019" name="Environ. Microbiol.">
        <title>Species interactions and distinct microbial communities in high Arctic permafrost affected cryosols are associated with the CH4 and CO2 gas fluxes.</title>
        <authorList>
            <person name="Altshuler I."/>
            <person name="Hamel J."/>
            <person name="Turney S."/>
            <person name="Magnuson E."/>
            <person name="Levesque R."/>
            <person name="Greer C."/>
            <person name="Whyte L.G."/>
        </authorList>
    </citation>
    <scope>NUCLEOTIDE SEQUENCE [LARGE SCALE GENOMIC DNA]</scope>
    <source>
        <strain evidence="2 3">S5.20</strain>
    </source>
</reference>
<dbReference type="PANTHER" id="PTHR48228:SF5">
    <property type="entry name" value="ALPHA-METHYLACYL-COA RACEMASE"/>
    <property type="match status" value="1"/>
</dbReference>
<protein>
    <submittedName>
        <fullName evidence="2">CoA transferase</fullName>
    </submittedName>
</protein>
<dbReference type="RefSeq" id="WP_140694244.1">
    <property type="nucleotide sequence ID" value="NZ_RCZG01000008.1"/>
</dbReference>
<dbReference type="AlphaFoldDB" id="A0A502E783"/>
<dbReference type="SUPFAM" id="SSF89796">
    <property type="entry name" value="CoA-transferase family III (CaiB/BaiF)"/>
    <property type="match status" value="1"/>
</dbReference>
<dbReference type="Gene3D" id="3.30.60.110">
    <property type="match status" value="1"/>
</dbReference>
<dbReference type="InterPro" id="IPR023606">
    <property type="entry name" value="CoA-Trfase_III_dom_1_sf"/>
</dbReference>
<dbReference type="EMBL" id="RCZG01000008">
    <property type="protein sequence ID" value="TPG32396.1"/>
    <property type="molecule type" value="Genomic_DNA"/>
</dbReference>
<dbReference type="PANTHER" id="PTHR48228">
    <property type="entry name" value="SUCCINYL-COA--D-CITRAMALATE COA-TRANSFERASE"/>
    <property type="match status" value="1"/>
</dbReference>
<evidence type="ECO:0000313" key="3">
    <source>
        <dbReference type="Proteomes" id="UP000320095"/>
    </source>
</evidence>
<sequence length="382" mass="40676">MSLVPNGPLTGLRIVELAGIGPGPFAAMLLADMGADVIRVERPSSSGSVILPDADPLRRSRPSVTIDLRSPRGIATVLDLIAQADVLIEGFRPGVTESMGLGPQDCWNRNPRLIYGRMTGWGQDGPLSSVAGHDISYIAITGALHAMGRSGEAPAVPLNLVGDFGGGSLYLVMGILAAVYESQRSGTGQIVDAAIVDGAASLTTILHGLMGSGQWRDERGVNLLDTGMPWYDVYETADGGHVAVGALEQKFYDTFIRTLGISDVADRSDPSQWPRLRQQIAAVFATKGRDEWAAIFNGSDACVAPVLGLLEAPHHPHLQHRATFVDIDGVRQPAPAPRFSRTPSSVQKPPRPSGTETRKTLERWSIDDVDALISDGVAIETH</sequence>